<dbReference type="EMBL" id="UINC01018100">
    <property type="protein sequence ID" value="SVA75697.1"/>
    <property type="molecule type" value="Genomic_DNA"/>
</dbReference>
<evidence type="ECO:0008006" key="2">
    <source>
        <dbReference type="Google" id="ProtNLM"/>
    </source>
</evidence>
<evidence type="ECO:0000313" key="1">
    <source>
        <dbReference type="EMBL" id="SVA75697.1"/>
    </source>
</evidence>
<sequence length="260" mass="28439">MNPSPISSKLNPSVADTGRYFSTSIIRYQAGITSQSAGMSLPWKKGFGIFSVRHISYGTFDGYDDDFQSTGAYQSGDTWLQYGYSRQLRTIPLSIGTSAQFYNASLKDHQIKAILISLGSAFYIQKFQATFGVSFHNIGKTFDGNNFAQGTIIPKTVISGTKKLAHLPLTLYLDTIFSKEQVEPEIFLGGDFNLKNGIGIRWGTSTRKLDHNTQQDFLRSVIGASGFGFGINTGVTSINYGTFIFGTGATIHGFQIGIQL</sequence>
<name>A0A381YH04_9ZZZZ</name>
<gene>
    <name evidence="1" type="ORF">METZ01_LOCUS128551</name>
</gene>
<organism evidence="1">
    <name type="scientific">marine metagenome</name>
    <dbReference type="NCBI Taxonomy" id="408172"/>
    <lineage>
        <taxon>unclassified sequences</taxon>
        <taxon>metagenomes</taxon>
        <taxon>ecological metagenomes</taxon>
    </lineage>
</organism>
<proteinExistence type="predicted"/>
<accession>A0A381YH04</accession>
<protein>
    <recommendedName>
        <fullName evidence="2">Bacterial surface antigen (D15) domain-containing protein</fullName>
    </recommendedName>
</protein>
<reference evidence="1" key="1">
    <citation type="submission" date="2018-05" db="EMBL/GenBank/DDBJ databases">
        <authorList>
            <person name="Lanie J.A."/>
            <person name="Ng W.-L."/>
            <person name="Kazmierczak K.M."/>
            <person name="Andrzejewski T.M."/>
            <person name="Davidsen T.M."/>
            <person name="Wayne K.J."/>
            <person name="Tettelin H."/>
            <person name="Glass J.I."/>
            <person name="Rusch D."/>
            <person name="Podicherti R."/>
            <person name="Tsui H.-C.T."/>
            <person name="Winkler M.E."/>
        </authorList>
    </citation>
    <scope>NUCLEOTIDE SEQUENCE</scope>
</reference>
<dbReference type="AlphaFoldDB" id="A0A381YH04"/>